<dbReference type="AlphaFoldDB" id="A0A0C3HG01"/>
<dbReference type="OrthoDB" id="4664297at2759"/>
<dbReference type="SUPFAM" id="SSF51197">
    <property type="entry name" value="Clavaminate synthase-like"/>
    <property type="match status" value="1"/>
</dbReference>
<dbReference type="Gene3D" id="2.60.120.620">
    <property type="entry name" value="q2cbj1_9rhob like domain"/>
    <property type="match status" value="1"/>
</dbReference>
<reference evidence="1 2" key="1">
    <citation type="submission" date="2014-04" db="EMBL/GenBank/DDBJ databases">
        <authorList>
            <consortium name="DOE Joint Genome Institute"/>
            <person name="Kuo A."/>
            <person name="Martino E."/>
            <person name="Perotto S."/>
            <person name="Kohler A."/>
            <person name="Nagy L.G."/>
            <person name="Floudas D."/>
            <person name="Copeland A."/>
            <person name="Barry K.W."/>
            <person name="Cichocki N."/>
            <person name="Veneault-Fourrey C."/>
            <person name="LaButti K."/>
            <person name="Lindquist E.A."/>
            <person name="Lipzen A."/>
            <person name="Lundell T."/>
            <person name="Morin E."/>
            <person name="Murat C."/>
            <person name="Sun H."/>
            <person name="Tunlid A."/>
            <person name="Henrissat B."/>
            <person name="Grigoriev I.V."/>
            <person name="Hibbett D.S."/>
            <person name="Martin F."/>
            <person name="Nordberg H.P."/>
            <person name="Cantor M.N."/>
            <person name="Hua S.X."/>
        </authorList>
    </citation>
    <scope>NUCLEOTIDE SEQUENCE [LARGE SCALE GENOMIC DNA]</scope>
    <source>
        <strain evidence="1 2">Zn</strain>
    </source>
</reference>
<dbReference type="Proteomes" id="UP000054321">
    <property type="component" value="Unassembled WGS sequence"/>
</dbReference>
<keyword evidence="2" id="KW-1185">Reference proteome</keyword>
<evidence type="ECO:0000313" key="1">
    <source>
        <dbReference type="EMBL" id="KIN01267.1"/>
    </source>
</evidence>
<evidence type="ECO:0008006" key="3">
    <source>
        <dbReference type="Google" id="ProtNLM"/>
    </source>
</evidence>
<organism evidence="1 2">
    <name type="scientific">Oidiodendron maius (strain Zn)</name>
    <dbReference type="NCBI Taxonomy" id="913774"/>
    <lineage>
        <taxon>Eukaryota</taxon>
        <taxon>Fungi</taxon>
        <taxon>Dikarya</taxon>
        <taxon>Ascomycota</taxon>
        <taxon>Pezizomycotina</taxon>
        <taxon>Leotiomycetes</taxon>
        <taxon>Leotiomycetes incertae sedis</taxon>
        <taxon>Myxotrichaceae</taxon>
        <taxon>Oidiodendron</taxon>
    </lineage>
</organism>
<protein>
    <recommendedName>
        <fullName evidence="3">Phytanoyl-CoA dioxygenase</fullName>
    </recommendedName>
</protein>
<dbReference type="HOGENOM" id="CLU_053011_0_0_1"/>
<dbReference type="InParanoid" id="A0A0C3HG01"/>
<gene>
    <name evidence="1" type="ORF">OIDMADRAFT_103884</name>
</gene>
<reference evidence="2" key="2">
    <citation type="submission" date="2015-01" db="EMBL/GenBank/DDBJ databases">
        <title>Evolutionary Origins and Diversification of the Mycorrhizal Mutualists.</title>
        <authorList>
            <consortium name="DOE Joint Genome Institute"/>
            <consortium name="Mycorrhizal Genomics Consortium"/>
            <person name="Kohler A."/>
            <person name="Kuo A."/>
            <person name="Nagy L.G."/>
            <person name="Floudas D."/>
            <person name="Copeland A."/>
            <person name="Barry K.W."/>
            <person name="Cichocki N."/>
            <person name="Veneault-Fourrey C."/>
            <person name="LaButti K."/>
            <person name="Lindquist E.A."/>
            <person name="Lipzen A."/>
            <person name="Lundell T."/>
            <person name="Morin E."/>
            <person name="Murat C."/>
            <person name="Riley R."/>
            <person name="Ohm R."/>
            <person name="Sun H."/>
            <person name="Tunlid A."/>
            <person name="Henrissat B."/>
            <person name="Grigoriev I.V."/>
            <person name="Hibbett D.S."/>
            <person name="Martin F."/>
        </authorList>
    </citation>
    <scope>NUCLEOTIDE SEQUENCE [LARGE SCALE GENOMIC DNA]</scope>
    <source>
        <strain evidence="2">Zn</strain>
    </source>
</reference>
<dbReference type="EMBL" id="KN832876">
    <property type="protein sequence ID" value="KIN01267.1"/>
    <property type="molecule type" value="Genomic_DNA"/>
</dbReference>
<evidence type="ECO:0000313" key="2">
    <source>
        <dbReference type="Proteomes" id="UP000054321"/>
    </source>
</evidence>
<proteinExistence type="predicted"/>
<name>A0A0C3HG01_OIDMZ</name>
<sequence length="326" mass="37113">MASAADNTDYILTEGQKSHFLEHGFVKIEKCFSPAQAADFTANMWTRLGMSPTDKSTWTEERTNMPWHHQVVISEFAPKAWEAMCQLLGGSDRISEAGYWSDSFIVNLGKPEYGAEDDLDLRKDLWGWHNDGDFFVHFLDSPQQALLVIPLWSDIVPRGGGTVVCTDGIKHIAKHLYDHPEGVSPYLKSVNDPEVNTYSGGDFWNELVRDTSRVRDESFVEMTGDVGDVILMHPLMLHTASMNLKRAVRVITNPPVALKEPFCFDRNNRDEYSLVELKTLRDLGMPDGLPGWKITGERKGWVPTRIKLQEEMKRQELERMKSQEVL</sequence>
<accession>A0A0C3HG01</accession>